<keyword evidence="1" id="KW-0472">Membrane</keyword>
<keyword evidence="1" id="KW-1133">Transmembrane helix</keyword>
<dbReference type="PANTHER" id="PTHR37309:SF1">
    <property type="entry name" value="SLR0284 PROTEIN"/>
    <property type="match status" value="1"/>
</dbReference>
<feature type="transmembrane region" description="Helical" evidence="1">
    <location>
        <begin position="66"/>
        <end position="89"/>
    </location>
</feature>
<dbReference type="EMBL" id="JALXMO010000008">
    <property type="protein sequence ID" value="MCT1606670.1"/>
    <property type="molecule type" value="Genomic_DNA"/>
</dbReference>
<dbReference type="Pfam" id="PF04020">
    <property type="entry name" value="Phage_holin_4_2"/>
    <property type="match status" value="1"/>
</dbReference>
<evidence type="ECO:0000256" key="1">
    <source>
        <dbReference type="SAM" id="Phobius"/>
    </source>
</evidence>
<keyword evidence="1" id="KW-0812">Transmembrane</keyword>
<accession>A0ABT2HPQ7</accession>
<sequence>MRILLAIILNALALGAASWLVPGISGSGAGDSTGDIILSYLFFGAIFGLVNVTIKPIVSLLSLPITCLTLGLFAIVINALMLLLTGWLTSVLPWSSFEVDGFWAAVLGGIVVAIVSALLNRFLVRPSIR</sequence>
<gene>
    <name evidence="2" type="ORF">M3B43_04875</name>
</gene>
<comment type="caution">
    <text evidence="2">The sequence shown here is derived from an EMBL/GenBank/DDBJ whole genome shotgun (WGS) entry which is preliminary data.</text>
</comment>
<feature type="transmembrane region" description="Helical" evidence="1">
    <location>
        <begin position="101"/>
        <end position="124"/>
    </location>
</feature>
<organism evidence="2 3">
    <name type="scientific">Nesterenkonia massiliensis</name>
    <dbReference type="NCBI Taxonomy" id="1232429"/>
    <lineage>
        <taxon>Bacteria</taxon>
        <taxon>Bacillati</taxon>
        <taxon>Actinomycetota</taxon>
        <taxon>Actinomycetes</taxon>
        <taxon>Micrococcales</taxon>
        <taxon>Micrococcaceae</taxon>
        <taxon>Nesterenkonia</taxon>
    </lineage>
</organism>
<keyword evidence="3" id="KW-1185">Reference proteome</keyword>
<feature type="transmembrane region" description="Helical" evidence="1">
    <location>
        <begin position="36"/>
        <end position="54"/>
    </location>
</feature>
<dbReference type="InterPro" id="IPR007165">
    <property type="entry name" value="Phage_holin_4_2"/>
</dbReference>
<proteinExistence type="predicted"/>
<name>A0ABT2HPQ7_9MICC</name>
<dbReference type="PANTHER" id="PTHR37309">
    <property type="entry name" value="SLR0284 PROTEIN"/>
    <property type="match status" value="1"/>
</dbReference>
<evidence type="ECO:0000313" key="2">
    <source>
        <dbReference type="EMBL" id="MCT1606670.1"/>
    </source>
</evidence>
<reference evidence="2 3" key="1">
    <citation type="submission" date="2022-04" db="EMBL/GenBank/DDBJ databases">
        <title>Human microbiome associated bacterial genomes.</title>
        <authorList>
            <person name="Sandstrom S."/>
            <person name="Salamzade R."/>
            <person name="Kalan L.R."/>
        </authorList>
    </citation>
    <scope>NUCLEOTIDE SEQUENCE [LARGE SCALE GENOMIC DNA]</scope>
    <source>
        <strain evidence="3">p3-SID767</strain>
    </source>
</reference>
<protein>
    <submittedName>
        <fullName evidence="2">Phage holin family protein</fullName>
    </submittedName>
</protein>
<evidence type="ECO:0000313" key="3">
    <source>
        <dbReference type="Proteomes" id="UP001205046"/>
    </source>
</evidence>
<dbReference type="Proteomes" id="UP001205046">
    <property type="component" value="Unassembled WGS sequence"/>
</dbReference>